<dbReference type="InterPro" id="IPR027417">
    <property type="entry name" value="P-loop_NTPase"/>
</dbReference>
<sequence>IGKISMGTIHASSTRDMINRLQHAPMNVPKDIIPVIDALMILAQVYEKGKPTRKIVQISEISGMETQILLSDLYKFDYKTHKAMPILPSVTYRDTLSTVLGVPPPDILAEENVRANILFAMNKMGTRDMVSINNIVKEYYDNPEATLKKLGLTNMQPVIRV</sequence>
<evidence type="ECO:0000256" key="1">
    <source>
        <dbReference type="ARBA" id="ARBA00006611"/>
    </source>
</evidence>
<reference evidence="2" key="1">
    <citation type="submission" date="2013-08" db="EMBL/GenBank/DDBJ databases">
        <authorList>
            <person name="Mendez C."/>
            <person name="Richter M."/>
            <person name="Ferrer M."/>
            <person name="Sanchez J."/>
        </authorList>
    </citation>
    <scope>NUCLEOTIDE SEQUENCE</scope>
</reference>
<dbReference type="Gene3D" id="3.40.50.300">
    <property type="entry name" value="P-loop containing nucleotide triphosphate hydrolases"/>
    <property type="match status" value="1"/>
</dbReference>
<evidence type="ECO:0000313" key="2">
    <source>
        <dbReference type="EMBL" id="EQD48819.1"/>
    </source>
</evidence>
<feature type="non-terminal residue" evidence="2">
    <location>
        <position position="1"/>
    </location>
</feature>
<name>T1B742_9ZZZZ</name>
<dbReference type="PANTHER" id="PTHR30486:SF15">
    <property type="entry name" value="TYPE II_IV SECRETION SYSTEM ATPASE"/>
    <property type="match status" value="1"/>
</dbReference>
<dbReference type="InterPro" id="IPR050921">
    <property type="entry name" value="T4SS_GSP_E_ATPase"/>
</dbReference>
<organism evidence="2">
    <name type="scientific">mine drainage metagenome</name>
    <dbReference type="NCBI Taxonomy" id="410659"/>
    <lineage>
        <taxon>unclassified sequences</taxon>
        <taxon>metagenomes</taxon>
        <taxon>ecological metagenomes</taxon>
    </lineage>
</organism>
<reference evidence="2" key="2">
    <citation type="journal article" date="2014" name="ISME J.">
        <title>Microbial stratification in low pH oxic and suboxic macroscopic growths along an acid mine drainage.</title>
        <authorList>
            <person name="Mendez-Garcia C."/>
            <person name="Mesa V."/>
            <person name="Sprenger R.R."/>
            <person name="Richter M."/>
            <person name="Diez M.S."/>
            <person name="Solano J."/>
            <person name="Bargiela R."/>
            <person name="Golyshina O.V."/>
            <person name="Manteca A."/>
            <person name="Ramos J.L."/>
            <person name="Gallego J.R."/>
            <person name="Llorente I."/>
            <person name="Martins Dos Santos V.A."/>
            <person name="Jensen O.N."/>
            <person name="Pelaez A.I."/>
            <person name="Sanchez J."/>
            <person name="Ferrer M."/>
        </authorList>
    </citation>
    <scope>NUCLEOTIDE SEQUENCE</scope>
</reference>
<dbReference type="EMBL" id="AUZY01007768">
    <property type="protein sequence ID" value="EQD48819.1"/>
    <property type="molecule type" value="Genomic_DNA"/>
</dbReference>
<comment type="caution">
    <text evidence="2">The sequence shown here is derived from an EMBL/GenBank/DDBJ whole genome shotgun (WGS) entry which is preliminary data.</text>
</comment>
<dbReference type="AlphaFoldDB" id="T1B742"/>
<dbReference type="PANTHER" id="PTHR30486">
    <property type="entry name" value="TWITCHING MOTILITY PROTEIN PILT"/>
    <property type="match status" value="1"/>
</dbReference>
<dbReference type="GO" id="GO:0016887">
    <property type="term" value="F:ATP hydrolysis activity"/>
    <property type="evidence" value="ECO:0007669"/>
    <property type="project" value="InterPro"/>
</dbReference>
<proteinExistence type="inferred from homology"/>
<comment type="similarity">
    <text evidence="1">Belongs to the GSP E family.</text>
</comment>
<protein>
    <submittedName>
        <fullName evidence="2">Type II secretion system protein E</fullName>
    </submittedName>
</protein>
<accession>T1B742</accession>
<gene>
    <name evidence="2" type="ORF">B1B_11903</name>
</gene>